<dbReference type="AlphaFoldDB" id="D7BEU7"/>
<reference evidence="7 8" key="1">
    <citation type="journal article" date="2010" name="Stand. Genomic Sci.">
        <title>Complete genome sequence of Meiothermus silvanus type strain (VI-R2).</title>
        <authorList>
            <person name="Sikorski J."/>
            <person name="Tindall B.J."/>
            <person name="Lowry S."/>
            <person name="Lucas S."/>
            <person name="Nolan M."/>
            <person name="Copeland A."/>
            <person name="Glavina Del Rio T."/>
            <person name="Tice H."/>
            <person name="Cheng J.F."/>
            <person name="Han C."/>
            <person name="Pitluck S."/>
            <person name="Liolios K."/>
            <person name="Ivanova N."/>
            <person name="Mavromatis K."/>
            <person name="Mikhailova N."/>
            <person name="Pati A."/>
            <person name="Goodwin L."/>
            <person name="Chen A."/>
            <person name="Palaniappan K."/>
            <person name="Land M."/>
            <person name="Hauser L."/>
            <person name="Chang Y.J."/>
            <person name="Jeffries C.D."/>
            <person name="Rohde M."/>
            <person name="Goker M."/>
            <person name="Woyke T."/>
            <person name="Bristow J."/>
            <person name="Eisen J.A."/>
            <person name="Markowitz V."/>
            <person name="Hugenholtz P."/>
            <person name="Kyrpides N.C."/>
            <person name="Klenk H.P."/>
            <person name="Lapidus A."/>
        </authorList>
    </citation>
    <scope>NUCLEOTIDE SEQUENCE [LARGE SCALE GENOMIC DNA]</scope>
    <source>
        <strain evidence="8">ATCC 700542 / DSM 9946 / VI-R2</strain>
    </source>
</reference>
<feature type="transmembrane region" description="Helical" evidence="6">
    <location>
        <begin position="12"/>
        <end position="33"/>
    </location>
</feature>
<evidence type="ECO:0000256" key="2">
    <source>
        <dbReference type="ARBA" id="ARBA00022475"/>
    </source>
</evidence>
<dbReference type="EMBL" id="CP002042">
    <property type="protein sequence ID" value="ADH63300.1"/>
    <property type="molecule type" value="Genomic_DNA"/>
</dbReference>
<organism evidence="7 8">
    <name type="scientific">Allomeiothermus silvanus (strain ATCC 700542 / DSM 9946 / NBRC 106475 / NCIMB 13440 / VI-R2)</name>
    <name type="common">Thermus silvanus</name>
    <dbReference type="NCBI Taxonomy" id="526227"/>
    <lineage>
        <taxon>Bacteria</taxon>
        <taxon>Thermotogati</taxon>
        <taxon>Deinococcota</taxon>
        <taxon>Deinococci</taxon>
        <taxon>Thermales</taxon>
        <taxon>Thermaceae</taxon>
        <taxon>Allomeiothermus</taxon>
    </lineage>
</organism>
<protein>
    <submittedName>
        <fullName evidence="7">Permease YjgP/YjgQ family protein</fullName>
    </submittedName>
</protein>
<dbReference type="HOGENOM" id="CLU_028799_9_0_0"/>
<keyword evidence="8" id="KW-1185">Reference proteome</keyword>
<gene>
    <name evidence="7" type="ordered locus">Mesil_1407</name>
</gene>
<dbReference type="STRING" id="526227.Mesil_1407"/>
<dbReference type="GO" id="GO:0043190">
    <property type="term" value="C:ATP-binding cassette (ABC) transporter complex"/>
    <property type="evidence" value="ECO:0007669"/>
    <property type="project" value="TreeGrafter"/>
</dbReference>
<accession>D7BEU7</accession>
<dbReference type="eggNOG" id="COG0795">
    <property type="taxonomic scope" value="Bacteria"/>
</dbReference>
<dbReference type="KEGG" id="msv:Mesil_1407"/>
<evidence type="ECO:0000256" key="3">
    <source>
        <dbReference type="ARBA" id="ARBA00022692"/>
    </source>
</evidence>
<dbReference type="RefSeq" id="WP_013157869.1">
    <property type="nucleotide sequence ID" value="NC_014212.1"/>
</dbReference>
<feature type="transmembrane region" description="Helical" evidence="6">
    <location>
        <begin position="351"/>
        <end position="372"/>
    </location>
</feature>
<evidence type="ECO:0000256" key="4">
    <source>
        <dbReference type="ARBA" id="ARBA00022989"/>
    </source>
</evidence>
<keyword evidence="2" id="KW-1003">Cell membrane</keyword>
<dbReference type="GO" id="GO:0015920">
    <property type="term" value="P:lipopolysaccharide transport"/>
    <property type="evidence" value="ECO:0007669"/>
    <property type="project" value="TreeGrafter"/>
</dbReference>
<dbReference type="Proteomes" id="UP000001916">
    <property type="component" value="Chromosome"/>
</dbReference>
<evidence type="ECO:0000313" key="8">
    <source>
        <dbReference type="Proteomes" id="UP000001916"/>
    </source>
</evidence>
<dbReference type="PANTHER" id="PTHR33529:SF2">
    <property type="entry name" value="LIPOPOLYSACCHARIDE EXPORT SYSTEM PERMEASE PROTEIN LPTG"/>
    <property type="match status" value="1"/>
</dbReference>
<feature type="transmembrane region" description="Helical" evidence="6">
    <location>
        <begin position="53"/>
        <end position="76"/>
    </location>
</feature>
<keyword evidence="5 6" id="KW-0472">Membrane</keyword>
<evidence type="ECO:0000256" key="5">
    <source>
        <dbReference type="ARBA" id="ARBA00023136"/>
    </source>
</evidence>
<feature type="transmembrane region" description="Helical" evidence="6">
    <location>
        <begin position="294"/>
        <end position="316"/>
    </location>
</feature>
<evidence type="ECO:0000313" key="7">
    <source>
        <dbReference type="EMBL" id="ADH63300.1"/>
    </source>
</evidence>
<dbReference type="InterPro" id="IPR005495">
    <property type="entry name" value="LptG/LptF_permease"/>
</dbReference>
<name>D7BEU7_ALLS1</name>
<evidence type="ECO:0000256" key="1">
    <source>
        <dbReference type="ARBA" id="ARBA00004651"/>
    </source>
</evidence>
<keyword evidence="3 6" id="KW-0812">Transmembrane</keyword>
<dbReference type="PANTHER" id="PTHR33529">
    <property type="entry name" value="SLR0882 PROTEIN-RELATED"/>
    <property type="match status" value="1"/>
</dbReference>
<sequence length="378" mass="41923">MTRIDRYLLREILPPFFFGIFLYIALIAFSNLLARAQWVGGVPVTSLLQWIGLQIPFIFTQTLPLATLLGVLIGYSRLSRENELLVMQAGGISVLRTARWILLGAAALAGFSLYLSERVVPWANQQTAVVWWDKVATGTSGLGWLTGRDLKIGDYLLLFDSYDNAHQEIVNVRLQQWKGQTLSVVFAERGRLENYQLKLRGFRLYTLDLAKLPVPDFQSLDEVEQYLPQLVRAQNVSRDPQASLVITLPQNRDQLVANFAGGGFENPYPPSHWWRRLQNPTLTPTEAREARVNLHSALAVSLANLVILFLALPVAARRASSPAVALGLALGLTIAYYAVLSLGKLMALSGLIPAELGVWSANLLAVAVAFWLGKGVYR</sequence>
<evidence type="ECO:0000256" key="6">
    <source>
        <dbReference type="SAM" id="Phobius"/>
    </source>
</evidence>
<keyword evidence="4 6" id="KW-1133">Transmembrane helix</keyword>
<proteinExistence type="predicted"/>
<comment type="subcellular location">
    <subcellularLocation>
        <location evidence="1">Cell membrane</location>
        <topology evidence="1">Multi-pass membrane protein</topology>
    </subcellularLocation>
</comment>
<dbReference type="Pfam" id="PF03739">
    <property type="entry name" value="LptF_LptG"/>
    <property type="match status" value="1"/>
</dbReference>
<dbReference type="OrthoDB" id="30177at2"/>
<feature type="transmembrane region" description="Helical" evidence="6">
    <location>
        <begin position="323"/>
        <end position="339"/>
    </location>
</feature>